<organism evidence="5 6">
    <name type="scientific">Kaistia dalseonensis</name>
    <dbReference type="NCBI Taxonomy" id="410840"/>
    <lineage>
        <taxon>Bacteria</taxon>
        <taxon>Pseudomonadati</taxon>
        <taxon>Pseudomonadota</taxon>
        <taxon>Alphaproteobacteria</taxon>
        <taxon>Hyphomicrobiales</taxon>
        <taxon>Kaistiaceae</taxon>
        <taxon>Kaistia</taxon>
    </lineage>
</organism>
<reference evidence="5 6" key="1">
    <citation type="submission" date="2023-07" db="EMBL/GenBank/DDBJ databases">
        <title>Genomic Encyclopedia of Type Strains, Phase IV (KMG-IV): sequencing the most valuable type-strain genomes for metagenomic binning, comparative biology and taxonomic classification.</title>
        <authorList>
            <person name="Goeker M."/>
        </authorList>
    </citation>
    <scope>NUCLEOTIDE SEQUENCE [LARGE SCALE GENOMIC DNA]</scope>
    <source>
        <strain evidence="5 6">B6-8</strain>
    </source>
</reference>
<dbReference type="PROSITE" id="PS50883">
    <property type="entry name" value="EAL"/>
    <property type="match status" value="1"/>
</dbReference>
<evidence type="ECO:0000256" key="2">
    <source>
        <dbReference type="SAM" id="Phobius"/>
    </source>
</evidence>
<keyword evidence="1" id="KW-0175">Coiled coil</keyword>
<feature type="coiled-coil region" evidence="1">
    <location>
        <begin position="229"/>
        <end position="256"/>
    </location>
</feature>
<evidence type="ECO:0000313" key="5">
    <source>
        <dbReference type="EMBL" id="MDQ0436751.1"/>
    </source>
</evidence>
<dbReference type="Pfam" id="PF00563">
    <property type="entry name" value="EAL"/>
    <property type="match status" value="1"/>
</dbReference>
<feature type="domain" description="GGDEF" evidence="4">
    <location>
        <begin position="108"/>
        <end position="241"/>
    </location>
</feature>
<dbReference type="InterPro" id="IPR035919">
    <property type="entry name" value="EAL_sf"/>
</dbReference>
<dbReference type="SUPFAM" id="SSF55073">
    <property type="entry name" value="Nucleotide cyclase"/>
    <property type="match status" value="1"/>
</dbReference>
<dbReference type="SMART" id="SM00052">
    <property type="entry name" value="EAL"/>
    <property type="match status" value="1"/>
</dbReference>
<dbReference type="EMBL" id="JAUSVO010000001">
    <property type="protein sequence ID" value="MDQ0436751.1"/>
    <property type="molecule type" value="Genomic_DNA"/>
</dbReference>
<evidence type="ECO:0000259" key="4">
    <source>
        <dbReference type="PROSITE" id="PS50887"/>
    </source>
</evidence>
<sequence length="512" mass="55840">MRQLSTARLAMLLCVLGALFLLAIAADVIPDKYRVFDTIAAILALATLGLALVSMGRCQRPGGCPHAPRSRPDGPDPARVDALTGLQNRAAFLEALDAALDRHYTDGRHIGVFIVDIDRFKQINAVHGHVTADSVLVEVARRLKSLDTDQLTVARLGTDEFVLLVSNDMIGTTVERLADRIIDALQTPIGTQHGSLRVSATIGIATSEYQHLSGDGLLRAADIALGAAKREARGNYRQFEANMAEALRMRSTLERDLRRALTAGEIVPYYQPLIALDTGRLSGFEVLARWNHPRYGLMAPAAFIPLAEEIGRIGDLFRQLLAAACADARQWPSEMGISMNVSPTQFADPELASQILMTLHDTGIAPKRLELEITESALVDKVSSAHLTLTTLREVGVTVALDDFGTGYSNLRHLSDLPVDRVKIDRLFVERARQDIENWKIVRAIVQFAHALNLETTAEGIEIAEAADILRDVGCDVGQGYFFGRPQSAAVTSAWLTELVRNPIGVLPRLAL</sequence>
<dbReference type="InterPro" id="IPR050706">
    <property type="entry name" value="Cyclic-di-GMP_PDE-like"/>
</dbReference>
<dbReference type="InterPro" id="IPR043128">
    <property type="entry name" value="Rev_trsase/Diguanyl_cyclase"/>
</dbReference>
<name>A0ABU0H5M0_9HYPH</name>
<feature type="transmembrane region" description="Helical" evidence="2">
    <location>
        <begin position="35"/>
        <end position="53"/>
    </location>
</feature>
<evidence type="ECO:0000259" key="3">
    <source>
        <dbReference type="PROSITE" id="PS50883"/>
    </source>
</evidence>
<dbReference type="Proteomes" id="UP001241603">
    <property type="component" value="Unassembled WGS sequence"/>
</dbReference>
<dbReference type="InterPro" id="IPR029787">
    <property type="entry name" value="Nucleotide_cyclase"/>
</dbReference>
<keyword evidence="2" id="KW-1133">Transmembrane helix</keyword>
<dbReference type="RefSeq" id="WP_266347636.1">
    <property type="nucleotide sequence ID" value="NZ_JAPKNG010000001.1"/>
</dbReference>
<dbReference type="Gene3D" id="3.20.20.450">
    <property type="entry name" value="EAL domain"/>
    <property type="match status" value="1"/>
</dbReference>
<gene>
    <name evidence="5" type="ORF">QO014_001121</name>
</gene>
<dbReference type="CDD" id="cd01948">
    <property type="entry name" value="EAL"/>
    <property type="match status" value="1"/>
</dbReference>
<dbReference type="CDD" id="cd01949">
    <property type="entry name" value="GGDEF"/>
    <property type="match status" value="1"/>
</dbReference>
<dbReference type="SMART" id="SM00267">
    <property type="entry name" value="GGDEF"/>
    <property type="match status" value="1"/>
</dbReference>
<dbReference type="Pfam" id="PF00990">
    <property type="entry name" value="GGDEF"/>
    <property type="match status" value="1"/>
</dbReference>
<dbReference type="PROSITE" id="PS50887">
    <property type="entry name" value="GGDEF"/>
    <property type="match status" value="1"/>
</dbReference>
<evidence type="ECO:0000313" key="6">
    <source>
        <dbReference type="Proteomes" id="UP001241603"/>
    </source>
</evidence>
<dbReference type="PANTHER" id="PTHR33121:SF70">
    <property type="entry name" value="SIGNALING PROTEIN YKOW"/>
    <property type="match status" value="1"/>
</dbReference>
<proteinExistence type="predicted"/>
<dbReference type="Gene3D" id="3.30.70.270">
    <property type="match status" value="1"/>
</dbReference>
<dbReference type="SUPFAM" id="SSF141868">
    <property type="entry name" value="EAL domain-like"/>
    <property type="match status" value="1"/>
</dbReference>
<accession>A0ABU0H5M0</accession>
<keyword evidence="6" id="KW-1185">Reference proteome</keyword>
<dbReference type="InterPro" id="IPR001633">
    <property type="entry name" value="EAL_dom"/>
</dbReference>
<comment type="caution">
    <text evidence="5">The sequence shown here is derived from an EMBL/GenBank/DDBJ whole genome shotgun (WGS) entry which is preliminary data.</text>
</comment>
<evidence type="ECO:0000256" key="1">
    <source>
        <dbReference type="SAM" id="Coils"/>
    </source>
</evidence>
<protein>
    <submittedName>
        <fullName evidence="5">Diguanylate cyclase (GGDEF)-like protein</fullName>
    </submittedName>
</protein>
<dbReference type="PANTHER" id="PTHR33121">
    <property type="entry name" value="CYCLIC DI-GMP PHOSPHODIESTERASE PDEF"/>
    <property type="match status" value="1"/>
</dbReference>
<feature type="domain" description="EAL" evidence="3">
    <location>
        <begin position="250"/>
        <end position="500"/>
    </location>
</feature>
<dbReference type="InterPro" id="IPR000160">
    <property type="entry name" value="GGDEF_dom"/>
</dbReference>
<dbReference type="NCBIfam" id="TIGR00254">
    <property type="entry name" value="GGDEF"/>
    <property type="match status" value="1"/>
</dbReference>
<keyword evidence="2" id="KW-0472">Membrane</keyword>
<keyword evidence="2" id="KW-0812">Transmembrane</keyword>